<dbReference type="eggNOG" id="ENOG502S3V9">
    <property type="taxonomic scope" value="Eukaryota"/>
</dbReference>
<dbReference type="GO" id="GO:0006357">
    <property type="term" value="P:regulation of transcription by RNA polymerase II"/>
    <property type="evidence" value="ECO:0007669"/>
    <property type="project" value="InterPro"/>
</dbReference>
<feature type="compositionally biased region" description="Basic and acidic residues" evidence="9">
    <location>
        <begin position="516"/>
        <end position="530"/>
    </location>
</feature>
<organism evidence="11 12">
    <name type="scientific">Kalmanozyma brasiliensis (strain GHG001)</name>
    <name type="common">Yeast</name>
    <name type="synonym">Pseudozyma brasiliensis</name>
    <dbReference type="NCBI Taxonomy" id="1365824"/>
    <lineage>
        <taxon>Eukaryota</taxon>
        <taxon>Fungi</taxon>
        <taxon>Dikarya</taxon>
        <taxon>Basidiomycota</taxon>
        <taxon>Ustilaginomycotina</taxon>
        <taxon>Ustilaginomycetes</taxon>
        <taxon>Ustilaginales</taxon>
        <taxon>Ustilaginaceae</taxon>
        <taxon>Kalmanozyma</taxon>
    </lineage>
</organism>
<evidence type="ECO:0000313" key="11">
    <source>
        <dbReference type="EMBL" id="EST06842.1"/>
    </source>
</evidence>
<evidence type="ECO:0000256" key="5">
    <source>
        <dbReference type="ARBA" id="ARBA00023159"/>
    </source>
</evidence>
<dbReference type="Pfam" id="PF06333">
    <property type="entry name" value="Med13_C"/>
    <property type="match status" value="1"/>
</dbReference>
<protein>
    <recommendedName>
        <fullName evidence="8">Mediator of RNA polymerase II transcription subunit 13</fullName>
    </recommendedName>
    <alternativeName>
        <fullName evidence="8">Mediator complex subunit 13</fullName>
    </alternativeName>
</protein>
<feature type="domain" description="Mediator complex subunit Med13 C-terminal" evidence="10">
    <location>
        <begin position="290"/>
        <end position="436"/>
    </location>
</feature>
<feature type="region of interest" description="Disordered" evidence="9">
    <location>
        <begin position="508"/>
        <end position="530"/>
    </location>
</feature>
<evidence type="ECO:0000256" key="1">
    <source>
        <dbReference type="ARBA" id="ARBA00004123"/>
    </source>
</evidence>
<dbReference type="AlphaFoldDB" id="V5GLJ6"/>
<dbReference type="InterPro" id="IPR009401">
    <property type="entry name" value="Med13_C"/>
</dbReference>
<keyword evidence="12" id="KW-1185">Reference proteome</keyword>
<dbReference type="HOGENOM" id="CLU_469383_0_0_1"/>
<evidence type="ECO:0000256" key="3">
    <source>
        <dbReference type="ARBA" id="ARBA00022491"/>
    </source>
</evidence>
<keyword evidence="3 8" id="KW-0678">Repressor</keyword>
<dbReference type="STRING" id="1365824.V5GLJ6"/>
<comment type="subunit">
    <text evidence="8">Component of the SRB8-11 complex, which itself associates with the Mediator complex.</text>
</comment>
<comment type="similarity">
    <text evidence="2 8">Belongs to the Mediator complex subunit 13 family.</text>
</comment>
<proteinExistence type="inferred from homology"/>
<dbReference type="EMBL" id="KI545868">
    <property type="protein sequence ID" value="EST06842.1"/>
    <property type="molecule type" value="Genomic_DNA"/>
</dbReference>
<evidence type="ECO:0000256" key="8">
    <source>
        <dbReference type="RuleBase" id="RU364134"/>
    </source>
</evidence>
<keyword evidence="4 8" id="KW-0805">Transcription regulation</keyword>
<name>V5GLJ6_KALBG</name>
<keyword evidence="5 8" id="KW-0010">Activator</keyword>
<evidence type="ECO:0000256" key="2">
    <source>
        <dbReference type="ARBA" id="ARBA00009354"/>
    </source>
</evidence>
<dbReference type="Proteomes" id="UP000019377">
    <property type="component" value="Unassembled WGS sequence"/>
</dbReference>
<comment type="subcellular location">
    <subcellularLocation>
        <location evidence="1 8">Nucleus</location>
    </subcellularLocation>
</comment>
<dbReference type="GO" id="GO:0016592">
    <property type="term" value="C:mediator complex"/>
    <property type="evidence" value="ECO:0007669"/>
    <property type="project" value="InterPro"/>
</dbReference>
<dbReference type="OrthoDB" id="103819at2759"/>
<dbReference type="GO" id="GO:0003712">
    <property type="term" value="F:transcription coregulator activity"/>
    <property type="evidence" value="ECO:0007669"/>
    <property type="project" value="InterPro"/>
</dbReference>
<comment type="function">
    <text evidence="8">Component of the SRB8-11 complex. The SRB8-11 complex is a regulatory module of the Mediator complex which is itself involved in regulation of basal and activated RNA polymerase II-dependent transcription. The SRB8-11 complex may be involved in the transcriptional repression of a subset of genes regulated by Mediator. It may inhibit the association of the Mediator complex with RNA polymerase II to form the holoenzyme complex.</text>
</comment>
<sequence length="581" mass="62292">MYSVGNASTRACSDIAISEKVEVLEAMASALSIAPAAAAPVQAAEDILLSLPTLGSLAQPRQDAALTAGERVEVAEVLDPTRIAVGCHGSVVETLPSALTLWDKSKLSAVSGEKHVIAKVLLTDASPAWHDEIVAWLERLRVAFEAHGLGTHSGGPQSILAVADGSDSLALSSYLDELYKDGETWLDTLRSISSRVQLDLLQGKHVVVYTLQPLHSSPCGATGYHGLLRLEADLRAMLSEQVGVLAEQLLAHDGDMEDSTLYDASNLSILDKMADAAQSPSTTGASIVVLSAVDERGGSSAVDAFSVPEGSSNVEACIERVWRFAVAEASRARLNWRLAISSAGSMRRRELRAWQRLIDAYLTASGAQERVMGSVVLLSVRPDDSGAILTERGVRIKASQDWATSTTAAASDKASLILLDAADFSQMVKFAEPMPMGWTEAFGSSHSSKEEEGAGTELDMMAMPIASAMLVHRPRQDFVSSGNNVGLDGRLGASHVLAIDMLQSWNLSPSQQTRPLSEEAATREQSRKEVEDMDSILRSLHRLRLISEERHHLPWPYNAQPWPVASVNTLASCLDGVMLID</sequence>
<evidence type="ECO:0000256" key="4">
    <source>
        <dbReference type="ARBA" id="ARBA00023015"/>
    </source>
</evidence>
<accession>V5GLJ6</accession>
<gene>
    <name evidence="11" type="ORF">PSEUBRA_SCAF25g01047</name>
</gene>
<evidence type="ECO:0000256" key="9">
    <source>
        <dbReference type="SAM" id="MobiDB-lite"/>
    </source>
</evidence>
<evidence type="ECO:0000256" key="7">
    <source>
        <dbReference type="ARBA" id="ARBA00023242"/>
    </source>
</evidence>
<keyword evidence="7 8" id="KW-0539">Nucleus</keyword>
<evidence type="ECO:0000256" key="6">
    <source>
        <dbReference type="ARBA" id="ARBA00023163"/>
    </source>
</evidence>
<evidence type="ECO:0000259" key="10">
    <source>
        <dbReference type="Pfam" id="PF06333"/>
    </source>
</evidence>
<evidence type="ECO:0000313" key="12">
    <source>
        <dbReference type="Proteomes" id="UP000019377"/>
    </source>
</evidence>
<keyword evidence="6 8" id="KW-0804">Transcription</keyword>
<reference evidence="12" key="1">
    <citation type="journal article" date="2013" name="Genome Announc.">
        <title>Draft genome sequence of Pseudozyma brasiliensis sp. nov. strain GHG001, a high producer of endo-1,4-xylanase isolated from an insect pest of sugarcane.</title>
        <authorList>
            <person name="Oliveira J.V.D.C."/>
            <person name="dos Santos R.A.C."/>
            <person name="Borges T.A."/>
            <person name="Riano-Pachon D.M."/>
            <person name="Goldman G.H."/>
        </authorList>
    </citation>
    <scope>NUCLEOTIDE SEQUENCE [LARGE SCALE GENOMIC DNA]</scope>
    <source>
        <strain evidence="12">GHG001</strain>
    </source>
</reference>